<accession>A0A550BTL9</accession>
<reference evidence="2 3" key="1">
    <citation type="journal article" date="2019" name="New Phytol.">
        <title>Comparative genomics reveals unique wood-decay strategies and fruiting body development in the Schizophyllaceae.</title>
        <authorList>
            <person name="Almasi E."/>
            <person name="Sahu N."/>
            <person name="Krizsan K."/>
            <person name="Balint B."/>
            <person name="Kovacs G.M."/>
            <person name="Kiss B."/>
            <person name="Cseklye J."/>
            <person name="Drula E."/>
            <person name="Henrissat B."/>
            <person name="Nagy I."/>
            <person name="Chovatia M."/>
            <person name="Adam C."/>
            <person name="LaButti K."/>
            <person name="Lipzen A."/>
            <person name="Riley R."/>
            <person name="Grigoriev I.V."/>
            <person name="Nagy L.G."/>
        </authorList>
    </citation>
    <scope>NUCLEOTIDE SEQUENCE [LARGE SCALE GENOMIC DNA]</scope>
    <source>
        <strain evidence="2 3">NL-1724</strain>
    </source>
</reference>
<sequence length="124" mass="13830">MIQNQDGTGFGNGDSRATQNQARAEPVLIAEPRIRGIGLWSLACLVFWLAYTMKKYLNWPSPSQASRYSDRLKHHPAASPVVAETLKEGRVRIRGTAPTSGTLPIPTHMQKAKKARDRKRPKSH</sequence>
<comment type="caution">
    <text evidence="2">The sequence shown here is derived from an EMBL/GenBank/DDBJ whole genome shotgun (WGS) entry which is preliminary data.</text>
</comment>
<gene>
    <name evidence="2" type="ORF">BD626DRAFT_576455</name>
</gene>
<dbReference type="Proteomes" id="UP000320762">
    <property type="component" value="Unassembled WGS sequence"/>
</dbReference>
<feature type="compositionally biased region" description="Basic residues" evidence="1">
    <location>
        <begin position="110"/>
        <end position="124"/>
    </location>
</feature>
<dbReference type="OrthoDB" id="2538110at2759"/>
<proteinExistence type="predicted"/>
<feature type="region of interest" description="Disordered" evidence="1">
    <location>
        <begin position="92"/>
        <end position="124"/>
    </location>
</feature>
<dbReference type="AlphaFoldDB" id="A0A550BTL9"/>
<keyword evidence="3" id="KW-1185">Reference proteome</keyword>
<protein>
    <submittedName>
        <fullName evidence="2">Uncharacterized protein</fullName>
    </submittedName>
</protein>
<organism evidence="2 3">
    <name type="scientific">Schizophyllum amplum</name>
    <dbReference type="NCBI Taxonomy" id="97359"/>
    <lineage>
        <taxon>Eukaryota</taxon>
        <taxon>Fungi</taxon>
        <taxon>Dikarya</taxon>
        <taxon>Basidiomycota</taxon>
        <taxon>Agaricomycotina</taxon>
        <taxon>Agaricomycetes</taxon>
        <taxon>Agaricomycetidae</taxon>
        <taxon>Agaricales</taxon>
        <taxon>Schizophyllaceae</taxon>
        <taxon>Schizophyllum</taxon>
    </lineage>
</organism>
<dbReference type="STRING" id="97359.A0A550BTL9"/>
<evidence type="ECO:0000313" key="3">
    <source>
        <dbReference type="Proteomes" id="UP000320762"/>
    </source>
</evidence>
<name>A0A550BTL9_9AGAR</name>
<evidence type="ECO:0000313" key="2">
    <source>
        <dbReference type="EMBL" id="TRM55876.1"/>
    </source>
</evidence>
<evidence type="ECO:0000256" key="1">
    <source>
        <dbReference type="SAM" id="MobiDB-lite"/>
    </source>
</evidence>
<dbReference type="EMBL" id="VDMD01000090">
    <property type="protein sequence ID" value="TRM55876.1"/>
    <property type="molecule type" value="Genomic_DNA"/>
</dbReference>
<feature type="region of interest" description="Disordered" evidence="1">
    <location>
        <begin position="1"/>
        <end position="20"/>
    </location>
</feature>